<organism evidence="1 2">
    <name type="scientific">Desulfonema ishimotonii</name>
    <dbReference type="NCBI Taxonomy" id="45657"/>
    <lineage>
        <taxon>Bacteria</taxon>
        <taxon>Pseudomonadati</taxon>
        <taxon>Thermodesulfobacteriota</taxon>
        <taxon>Desulfobacteria</taxon>
        <taxon>Desulfobacterales</taxon>
        <taxon>Desulfococcaceae</taxon>
        <taxon>Desulfonema</taxon>
    </lineage>
</organism>
<sequence>MNLLSEKRNSFVHYKYQPQEEVCKDEFNTYFEAVEESIEYFNKYENKLIFQSFKKVSL</sequence>
<dbReference type="Proteomes" id="UP000288096">
    <property type="component" value="Unassembled WGS sequence"/>
</dbReference>
<proteinExistence type="predicted"/>
<dbReference type="AlphaFoldDB" id="A0A401FYG8"/>
<reference evidence="2" key="2">
    <citation type="submission" date="2019-01" db="EMBL/GenBank/DDBJ databases">
        <title>Genome sequence of Desulfonema ishimotonii strain Tokyo 01.</title>
        <authorList>
            <person name="Fukui M."/>
        </authorList>
    </citation>
    <scope>NUCLEOTIDE SEQUENCE [LARGE SCALE GENOMIC DNA]</scope>
    <source>
        <strain evidence="2">Tokyo 01</strain>
    </source>
</reference>
<gene>
    <name evidence="1" type="ORF">DENIS_2963</name>
</gene>
<evidence type="ECO:0000313" key="1">
    <source>
        <dbReference type="EMBL" id="GBC62000.1"/>
    </source>
</evidence>
<dbReference type="EMBL" id="BEXT01000001">
    <property type="protein sequence ID" value="GBC62000.1"/>
    <property type="molecule type" value="Genomic_DNA"/>
</dbReference>
<keyword evidence="2" id="KW-1185">Reference proteome</keyword>
<accession>A0A401FYG8</accession>
<name>A0A401FYG8_9BACT</name>
<evidence type="ECO:0000313" key="2">
    <source>
        <dbReference type="Proteomes" id="UP000288096"/>
    </source>
</evidence>
<protein>
    <submittedName>
        <fullName evidence="1">Uncharacterized protein</fullName>
    </submittedName>
</protein>
<reference evidence="2" key="1">
    <citation type="submission" date="2017-11" db="EMBL/GenBank/DDBJ databases">
        <authorList>
            <person name="Watanabe M."/>
            <person name="Kojima H."/>
        </authorList>
    </citation>
    <scope>NUCLEOTIDE SEQUENCE [LARGE SCALE GENOMIC DNA]</scope>
    <source>
        <strain evidence="2">Tokyo 01</strain>
    </source>
</reference>
<comment type="caution">
    <text evidence="1">The sequence shown here is derived from an EMBL/GenBank/DDBJ whole genome shotgun (WGS) entry which is preliminary data.</text>
</comment>